<dbReference type="SUPFAM" id="SSF103473">
    <property type="entry name" value="MFS general substrate transporter"/>
    <property type="match status" value="1"/>
</dbReference>
<feature type="transmembrane region" description="Helical" evidence="6">
    <location>
        <begin position="355"/>
        <end position="378"/>
    </location>
</feature>
<comment type="subcellular location">
    <subcellularLocation>
        <location evidence="1">Membrane</location>
        <topology evidence="1">Multi-pass membrane protein</topology>
    </subcellularLocation>
</comment>
<dbReference type="EMBL" id="JAEPRC010000781">
    <property type="protein sequence ID" value="KAG2191855.1"/>
    <property type="molecule type" value="Genomic_DNA"/>
</dbReference>
<evidence type="ECO:0000256" key="1">
    <source>
        <dbReference type="ARBA" id="ARBA00004141"/>
    </source>
</evidence>
<feature type="transmembrane region" description="Helical" evidence="6">
    <location>
        <begin position="222"/>
        <end position="245"/>
    </location>
</feature>
<feature type="transmembrane region" description="Helical" evidence="6">
    <location>
        <begin position="292"/>
        <end position="316"/>
    </location>
</feature>
<feature type="transmembrane region" description="Helical" evidence="6">
    <location>
        <begin position="191"/>
        <end position="210"/>
    </location>
</feature>
<dbReference type="InterPro" id="IPR011701">
    <property type="entry name" value="MFS"/>
</dbReference>
<evidence type="ECO:0000256" key="5">
    <source>
        <dbReference type="ARBA" id="ARBA00023136"/>
    </source>
</evidence>
<keyword evidence="5 6" id="KW-0472">Membrane</keyword>
<feature type="transmembrane region" description="Helical" evidence="6">
    <location>
        <begin position="96"/>
        <end position="114"/>
    </location>
</feature>
<sequence>MSNEHQEEQVVYEEKYITTQSVEEKHLDDAHTVYSDEEKSNEMTPELLAAEKSLVRKLDYLYVMPCIAILNFLQFFDKSALNYSAVLGIKEDTGINTSQFAWLGSIFYLGYLLYQAPNTYLIQRLPIGRYIGTLIVIWGVILTVTCKATNFSQLAALRFLLGFFEAGIYPCCIMIISSLYRRNEQAGRLGCVYICNGIAMAIGGLVGYGIGHMMGVRGMNGWQWIMIILGTVTIVFGLFCFFLLVDNPKSSFLRLTPIQKKAVELRTIDNATIITKEIKWHHMIESLKEPRYYCFIFASLLFNLQNGALNTFSSIITAGFGFSSLNAILLTVPSGVVDCIYIAFAIWYNRKYGNTLHLACIMLAICILGLILLIVIPIPQVKLVGLYMCWSFCAGYVLFLTALANNVSGYTKKIFYSSSIMVFYTIGNFAGPQMIVDSQKPLYLGGMIGYMAADAICIVLLQIARYIMAKSNKERLENPSKEKVDLTQDLTDRENPHFIYRL</sequence>
<evidence type="ECO:0000256" key="2">
    <source>
        <dbReference type="ARBA" id="ARBA00022448"/>
    </source>
</evidence>
<evidence type="ECO:0000256" key="3">
    <source>
        <dbReference type="ARBA" id="ARBA00022692"/>
    </source>
</evidence>
<dbReference type="PROSITE" id="PS50850">
    <property type="entry name" value="MFS"/>
    <property type="match status" value="1"/>
</dbReference>
<feature type="transmembrane region" description="Helical" evidence="6">
    <location>
        <begin position="156"/>
        <end position="179"/>
    </location>
</feature>
<evidence type="ECO:0000256" key="6">
    <source>
        <dbReference type="SAM" id="Phobius"/>
    </source>
</evidence>
<dbReference type="Proteomes" id="UP000650833">
    <property type="component" value="Unassembled WGS sequence"/>
</dbReference>
<keyword evidence="3 6" id="KW-0812">Transmembrane</keyword>
<feature type="transmembrane region" description="Helical" evidence="6">
    <location>
        <begin position="384"/>
        <end position="403"/>
    </location>
</feature>
<evidence type="ECO:0000259" key="7">
    <source>
        <dbReference type="PROSITE" id="PS50850"/>
    </source>
</evidence>
<dbReference type="InterPro" id="IPR020846">
    <property type="entry name" value="MFS_dom"/>
</dbReference>
<feature type="transmembrane region" description="Helical" evidence="6">
    <location>
        <begin position="415"/>
        <end position="435"/>
    </location>
</feature>
<dbReference type="GO" id="GO:0022857">
    <property type="term" value="F:transmembrane transporter activity"/>
    <property type="evidence" value="ECO:0007669"/>
    <property type="project" value="InterPro"/>
</dbReference>
<keyword evidence="4 6" id="KW-1133">Transmembrane helix</keyword>
<dbReference type="PANTHER" id="PTHR43791:SF81">
    <property type="entry name" value="TRANSPORTER, PUTATIVE (AFU_ORTHOLOGUE AFUA_7G01190)-RELATED"/>
    <property type="match status" value="1"/>
</dbReference>
<dbReference type="Pfam" id="PF07690">
    <property type="entry name" value="MFS_1"/>
    <property type="match status" value="1"/>
</dbReference>
<dbReference type="AlphaFoldDB" id="A0A8H7UQI6"/>
<dbReference type="InterPro" id="IPR036259">
    <property type="entry name" value="MFS_trans_sf"/>
</dbReference>
<feature type="transmembrane region" description="Helical" evidence="6">
    <location>
        <begin position="447"/>
        <end position="468"/>
    </location>
</feature>
<evidence type="ECO:0000313" key="9">
    <source>
        <dbReference type="Proteomes" id="UP000650833"/>
    </source>
</evidence>
<proteinExistence type="predicted"/>
<feature type="transmembrane region" description="Helical" evidence="6">
    <location>
        <begin position="60"/>
        <end position="76"/>
    </location>
</feature>
<comment type="caution">
    <text evidence="8">The sequence shown here is derived from an EMBL/GenBank/DDBJ whole genome shotgun (WGS) entry which is preliminary data.</text>
</comment>
<evidence type="ECO:0000313" key="8">
    <source>
        <dbReference type="EMBL" id="KAG2191855.1"/>
    </source>
</evidence>
<feature type="domain" description="Major facilitator superfamily (MFS) profile" evidence="7">
    <location>
        <begin position="63"/>
        <end position="472"/>
    </location>
</feature>
<gene>
    <name evidence="8" type="ORF">INT46_010663</name>
</gene>
<feature type="transmembrane region" description="Helical" evidence="6">
    <location>
        <begin position="328"/>
        <end position="348"/>
    </location>
</feature>
<reference evidence="8" key="1">
    <citation type="submission" date="2020-12" db="EMBL/GenBank/DDBJ databases">
        <title>Metabolic potential, ecology and presence of endohyphal bacteria is reflected in genomic diversity of Mucoromycotina.</title>
        <authorList>
            <person name="Muszewska A."/>
            <person name="Okrasinska A."/>
            <person name="Steczkiewicz K."/>
            <person name="Drgas O."/>
            <person name="Orlowska M."/>
            <person name="Perlinska-Lenart U."/>
            <person name="Aleksandrzak-Piekarczyk T."/>
            <person name="Szatraj K."/>
            <person name="Zielenkiewicz U."/>
            <person name="Pilsyk S."/>
            <person name="Malc E."/>
            <person name="Mieczkowski P."/>
            <person name="Kruszewska J.S."/>
            <person name="Biernat P."/>
            <person name="Pawlowska J."/>
        </authorList>
    </citation>
    <scope>NUCLEOTIDE SEQUENCE</scope>
    <source>
        <strain evidence="8">CBS 226.32</strain>
    </source>
</reference>
<dbReference type="OrthoDB" id="6730379at2759"/>
<evidence type="ECO:0000256" key="4">
    <source>
        <dbReference type="ARBA" id="ARBA00022989"/>
    </source>
</evidence>
<feature type="transmembrane region" description="Helical" evidence="6">
    <location>
        <begin position="126"/>
        <end position="144"/>
    </location>
</feature>
<organism evidence="8 9">
    <name type="scientific">Mucor plumbeus</name>
    <dbReference type="NCBI Taxonomy" id="97098"/>
    <lineage>
        <taxon>Eukaryota</taxon>
        <taxon>Fungi</taxon>
        <taxon>Fungi incertae sedis</taxon>
        <taxon>Mucoromycota</taxon>
        <taxon>Mucoromycotina</taxon>
        <taxon>Mucoromycetes</taxon>
        <taxon>Mucorales</taxon>
        <taxon>Mucorineae</taxon>
        <taxon>Mucoraceae</taxon>
        <taxon>Mucor</taxon>
    </lineage>
</organism>
<dbReference type="Gene3D" id="1.20.1250.20">
    <property type="entry name" value="MFS general substrate transporter like domains"/>
    <property type="match status" value="1"/>
</dbReference>
<dbReference type="GO" id="GO:0016020">
    <property type="term" value="C:membrane"/>
    <property type="evidence" value="ECO:0007669"/>
    <property type="project" value="UniProtKB-SubCell"/>
</dbReference>
<dbReference type="PANTHER" id="PTHR43791">
    <property type="entry name" value="PERMEASE-RELATED"/>
    <property type="match status" value="1"/>
</dbReference>
<accession>A0A8H7UQI6</accession>
<keyword evidence="2" id="KW-0813">Transport</keyword>
<keyword evidence="9" id="KW-1185">Reference proteome</keyword>
<protein>
    <recommendedName>
        <fullName evidence="7">Major facilitator superfamily (MFS) profile domain-containing protein</fullName>
    </recommendedName>
</protein>
<name>A0A8H7UQI6_9FUNG</name>